<evidence type="ECO:0000313" key="1">
    <source>
        <dbReference type="EMBL" id="QEH36524.1"/>
    </source>
</evidence>
<dbReference type="Proteomes" id="UP000324233">
    <property type="component" value="Chromosome"/>
</dbReference>
<dbReference type="AlphaFoldDB" id="A0A5B9W8F8"/>
<dbReference type="EMBL" id="CP042997">
    <property type="protein sequence ID" value="QEH36524.1"/>
    <property type="molecule type" value="Genomic_DNA"/>
</dbReference>
<gene>
    <name evidence="1" type="ORF">OJF2_51080</name>
</gene>
<reference evidence="1 2" key="1">
    <citation type="submission" date="2019-08" db="EMBL/GenBank/DDBJ databases">
        <title>Deep-cultivation of Planctomycetes and their phenomic and genomic characterization uncovers novel biology.</title>
        <authorList>
            <person name="Wiegand S."/>
            <person name="Jogler M."/>
            <person name="Boedeker C."/>
            <person name="Pinto D."/>
            <person name="Vollmers J."/>
            <person name="Rivas-Marin E."/>
            <person name="Kohn T."/>
            <person name="Peeters S.H."/>
            <person name="Heuer A."/>
            <person name="Rast P."/>
            <person name="Oberbeckmann S."/>
            <person name="Bunk B."/>
            <person name="Jeske O."/>
            <person name="Meyerdierks A."/>
            <person name="Storesund J.E."/>
            <person name="Kallscheuer N."/>
            <person name="Luecker S."/>
            <person name="Lage O.M."/>
            <person name="Pohl T."/>
            <person name="Merkel B.J."/>
            <person name="Hornburger P."/>
            <person name="Mueller R.-W."/>
            <person name="Bruemmer F."/>
            <person name="Labrenz M."/>
            <person name="Spormann A.M."/>
            <person name="Op den Camp H."/>
            <person name="Overmann J."/>
            <person name="Amann R."/>
            <person name="Jetten M.S.M."/>
            <person name="Mascher T."/>
            <person name="Medema M.H."/>
            <person name="Devos D.P."/>
            <person name="Kaster A.-K."/>
            <person name="Ovreas L."/>
            <person name="Rohde M."/>
            <person name="Galperin M.Y."/>
            <person name="Jogler C."/>
        </authorList>
    </citation>
    <scope>NUCLEOTIDE SEQUENCE [LARGE SCALE GENOMIC DNA]</scope>
    <source>
        <strain evidence="1 2">OJF2</strain>
    </source>
</reference>
<organism evidence="1 2">
    <name type="scientific">Aquisphaera giovannonii</name>
    <dbReference type="NCBI Taxonomy" id="406548"/>
    <lineage>
        <taxon>Bacteria</taxon>
        <taxon>Pseudomonadati</taxon>
        <taxon>Planctomycetota</taxon>
        <taxon>Planctomycetia</taxon>
        <taxon>Isosphaerales</taxon>
        <taxon>Isosphaeraceae</taxon>
        <taxon>Aquisphaera</taxon>
    </lineage>
</organism>
<accession>A0A5B9W8F8</accession>
<evidence type="ECO:0000313" key="2">
    <source>
        <dbReference type="Proteomes" id="UP000324233"/>
    </source>
</evidence>
<protein>
    <submittedName>
        <fullName evidence="1">Uncharacterized protein</fullName>
    </submittedName>
</protein>
<dbReference type="RefSeq" id="WP_148596198.1">
    <property type="nucleotide sequence ID" value="NZ_CP042997.1"/>
</dbReference>
<name>A0A5B9W8F8_9BACT</name>
<dbReference type="KEGG" id="agv:OJF2_51080"/>
<proteinExistence type="predicted"/>
<sequence>MTQDQADQSLGKIIRGAIAKAMPLDYSSAVQLYLTVDLEGFGVVLIKVEVLGTQHAARH</sequence>
<keyword evidence="2" id="KW-1185">Reference proteome</keyword>